<dbReference type="Gene3D" id="1.10.510.10">
    <property type="entry name" value="Transferase(Phosphotransferase) domain 1"/>
    <property type="match status" value="1"/>
</dbReference>
<gene>
    <name evidence="3" type="ORF">NLI96_g6410</name>
</gene>
<reference evidence="3" key="1">
    <citation type="submission" date="2022-07" db="EMBL/GenBank/DDBJ databases">
        <title>Genome Sequence of Physisporinus lineatus.</title>
        <authorList>
            <person name="Buettner E."/>
        </authorList>
    </citation>
    <scope>NUCLEOTIDE SEQUENCE</scope>
    <source>
        <strain evidence="3">VT162</strain>
    </source>
</reference>
<dbReference type="SUPFAM" id="SSF56112">
    <property type="entry name" value="Protein kinase-like (PK-like)"/>
    <property type="match status" value="1"/>
</dbReference>
<evidence type="ECO:0000259" key="2">
    <source>
        <dbReference type="PROSITE" id="PS50011"/>
    </source>
</evidence>
<dbReference type="Pfam" id="PF07714">
    <property type="entry name" value="PK_Tyr_Ser-Thr"/>
    <property type="match status" value="1"/>
</dbReference>
<keyword evidence="4" id="KW-1185">Reference proteome</keyword>
<evidence type="ECO:0000313" key="3">
    <source>
        <dbReference type="EMBL" id="KAJ3483301.1"/>
    </source>
</evidence>
<evidence type="ECO:0000256" key="1">
    <source>
        <dbReference type="SAM" id="MobiDB-lite"/>
    </source>
</evidence>
<dbReference type="Gene3D" id="3.90.228.10">
    <property type="match status" value="1"/>
</dbReference>
<dbReference type="InterPro" id="IPR011009">
    <property type="entry name" value="Kinase-like_dom_sf"/>
</dbReference>
<dbReference type="PANTHER" id="PTHR44329:SF214">
    <property type="entry name" value="PROTEIN KINASE DOMAIN-CONTAINING PROTEIN"/>
    <property type="match status" value="1"/>
</dbReference>
<dbReference type="Proteomes" id="UP001212997">
    <property type="component" value="Unassembled WGS sequence"/>
</dbReference>
<organism evidence="3 4">
    <name type="scientific">Meripilus lineatus</name>
    <dbReference type="NCBI Taxonomy" id="2056292"/>
    <lineage>
        <taxon>Eukaryota</taxon>
        <taxon>Fungi</taxon>
        <taxon>Dikarya</taxon>
        <taxon>Basidiomycota</taxon>
        <taxon>Agaricomycotina</taxon>
        <taxon>Agaricomycetes</taxon>
        <taxon>Polyporales</taxon>
        <taxon>Meripilaceae</taxon>
        <taxon>Meripilus</taxon>
    </lineage>
</organism>
<dbReference type="GO" id="GO:0004674">
    <property type="term" value="F:protein serine/threonine kinase activity"/>
    <property type="evidence" value="ECO:0007669"/>
    <property type="project" value="TreeGrafter"/>
</dbReference>
<dbReference type="InterPro" id="IPR051681">
    <property type="entry name" value="Ser/Thr_Kinases-Pseudokinases"/>
</dbReference>
<accession>A0AAD5YCZ5</accession>
<feature type="region of interest" description="Disordered" evidence="1">
    <location>
        <begin position="155"/>
        <end position="218"/>
    </location>
</feature>
<dbReference type="GO" id="GO:0005524">
    <property type="term" value="F:ATP binding"/>
    <property type="evidence" value="ECO:0007669"/>
    <property type="project" value="InterPro"/>
</dbReference>
<feature type="domain" description="Protein kinase" evidence="2">
    <location>
        <begin position="155"/>
        <end position="518"/>
    </location>
</feature>
<sequence length="554" mass="61187">MQSETANSVLTPLRSSDSDYGTVMRMFSERWNPSRGGPAPTIHSISSVKLLPGKEGQSHTRTSLPFDAGIYLSVRPSSADKNIQWEHDVGFRALLVCKVTLGQIFRTHDVGQLPQGYDSINSLPGQPIAEALPPVTVIEDLPPPYSLEEIPEVPLSSANNGAQPGPSRVLNAQGNNPENERPLPQIPNESTNSPTRRRVHDALPGTSSLQSEPQSVPAVTHDRVPVTLTPENSLLESGGRDPQLVVDLLQEILDDHSLWNTTQSSADEEAIISRPRNRLIRRLISLSLRSGKRPASLFLKDISRDNVGTNPSAGIYYGNYKGKYVVLKRPRNYIVPEVNAQARKEELKQISQGLAFLHGADVAHCNLRGHEIWVDDNGDIRLADMGFPSITDDVDPVGWRAPELLPSEAVSSETQNSEEGSYASLASDIYAFGCVIIELYTNKEPFFGMETQEIIRRVPAGLRPSRPTFADGTSLSDELWVLATSCWEALPSERPAAKTITCVTLHYDEVDDLRPEFLSTRHPAREVGAPEILYVRFLIQNIDNPEIRLILHMT</sequence>
<dbReference type="InterPro" id="IPR000719">
    <property type="entry name" value="Prot_kinase_dom"/>
</dbReference>
<name>A0AAD5YCZ5_9APHY</name>
<dbReference type="SUPFAM" id="SSF56399">
    <property type="entry name" value="ADP-ribosylation"/>
    <property type="match status" value="1"/>
</dbReference>
<feature type="compositionally biased region" description="Polar residues" evidence="1">
    <location>
        <begin position="205"/>
        <end position="214"/>
    </location>
</feature>
<evidence type="ECO:0000313" key="4">
    <source>
        <dbReference type="Proteomes" id="UP001212997"/>
    </source>
</evidence>
<protein>
    <recommendedName>
        <fullName evidence="2">Protein kinase domain-containing protein</fullName>
    </recommendedName>
</protein>
<comment type="caution">
    <text evidence="3">The sequence shown here is derived from an EMBL/GenBank/DDBJ whole genome shotgun (WGS) entry which is preliminary data.</text>
</comment>
<dbReference type="EMBL" id="JANAWD010000233">
    <property type="protein sequence ID" value="KAJ3483301.1"/>
    <property type="molecule type" value="Genomic_DNA"/>
</dbReference>
<dbReference type="InterPro" id="IPR001245">
    <property type="entry name" value="Ser-Thr/Tyr_kinase_cat_dom"/>
</dbReference>
<proteinExistence type="predicted"/>
<dbReference type="PANTHER" id="PTHR44329">
    <property type="entry name" value="SERINE/THREONINE-PROTEIN KINASE TNNI3K-RELATED"/>
    <property type="match status" value="1"/>
</dbReference>
<dbReference type="AlphaFoldDB" id="A0AAD5YCZ5"/>
<dbReference type="PROSITE" id="PS50011">
    <property type="entry name" value="PROTEIN_KINASE_DOM"/>
    <property type="match status" value="1"/>
</dbReference>